<proteinExistence type="predicted"/>
<evidence type="ECO:0000256" key="1">
    <source>
        <dbReference type="SAM" id="SignalP"/>
    </source>
</evidence>
<keyword evidence="3" id="KW-1185">Reference proteome</keyword>
<feature type="signal peptide" evidence="1">
    <location>
        <begin position="1"/>
        <end position="26"/>
    </location>
</feature>
<dbReference type="EMBL" id="LGRB01000008">
    <property type="protein sequence ID" value="OCT53162.1"/>
    <property type="molecule type" value="Genomic_DNA"/>
</dbReference>
<evidence type="ECO:0000313" key="3">
    <source>
        <dbReference type="Proteomes" id="UP000094526"/>
    </source>
</evidence>
<dbReference type="eggNOG" id="ENOG502SMA1">
    <property type="taxonomic scope" value="Eukaryota"/>
</dbReference>
<comment type="caution">
    <text evidence="2">The sequence shown here is derived from an EMBL/GenBank/DDBJ whole genome shotgun (WGS) entry which is preliminary data.</text>
</comment>
<dbReference type="PROSITE" id="PS51257">
    <property type="entry name" value="PROKAR_LIPOPROTEIN"/>
    <property type="match status" value="1"/>
</dbReference>
<sequence length="355" mass="39054">MKASLRSLTATAVAAGCLLLPATTQAANLTVFQTDVSFVPTPLPPPGPATNFERIIEQFTTLGRTTVWRSVKNITLDGDTGEPEGMVVLDEERYITARGDWTAPTVSYNGSIINGTDRTPGAGYAHLEIYDAQGGRVVDATLTQPDDIEYHIGGIDYDGRHIWATLAQYRPNTTATIVRVDPTTLEYTPVIHYADHLGGIVHDIQGNRLATLNWGARNASIWNLGAVTNNGPYPTFSTPRSVVTNPTFFVDYQDCKFLGHSKHYHYRAVMVCSGVATLAVNVTVGGLALVDVETMVPLYEVPVMMKSALGAVMTQNPFDIRWNSADETMRVYFLPDQHNSTVYIYEPVRESPYQY</sequence>
<organism evidence="2 3">
    <name type="scientific">Cladophialophora carrionii</name>
    <dbReference type="NCBI Taxonomy" id="86049"/>
    <lineage>
        <taxon>Eukaryota</taxon>
        <taxon>Fungi</taxon>
        <taxon>Dikarya</taxon>
        <taxon>Ascomycota</taxon>
        <taxon>Pezizomycotina</taxon>
        <taxon>Eurotiomycetes</taxon>
        <taxon>Chaetothyriomycetidae</taxon>
        <taxon>Chaetothyriales</taxon>
        <taxon>Herpotrichiellaceae</taxon>
        <taxon>Cladophialophora</taxon>
    </lineage>
</organism>
<protein>
    <submittedName>
        <fullName evidence="2">Uncharacterized protein</fullName>
    </submittedName>
</protein>
<dbReference type="AlphaFoldDB" id="A0A1C1CXF4"/>
<evidence type="ECO:0000313" key="2">
    <source>
        <dbReference type="EMBL" id="OCT53162.1"/>
    </source>
</evidence>
<dbReference type="InterPro" id="IPR011044">
    <property type="entry name" value="Quino_amine_DH_bsu"/>
</dbReference>
<accession>A0A1C1CXF4</accession>
<dbReference type="OrthoDB" id="71437at2759"/>
<feature type="chain" id="PRO_5008651177" evidence="1">
    <location>
        <begin position="27"/>
        <end position="355"/>
    </location>
</feature>
<dbReference type="VEuPathDB" id="FungiDB:G647_00132"/>
<name>A0A1C1CXF4_9EURO</name>
<gene>
    <name evidence="2" type="ORF">CLCR_10458</name>
</gene>
<keyword evidence="1" id="KW-0732">Signal</keyword>
<dbReference type="Pfam" id="PF20055">
    <property type="entry name" value="DUF6454"/>
    <property type="match status" value="1"/>
</dbReference>
<reference evidence="3" key="1">
    <citation type="submission" date="2015-07" db="EMBL/GenBank/DDBJ databases">
        <authorList>
            <person name="Teixeira M.M."/>
            <person name="Souza R.C."/>
            <person name="Almeida L.G."/>
            <person name="Vicente V.A."/>
            <person name="de Hoog S."/>
            <person name="Bocca A.L."/>
            <person name="de Almeida S.R."/>
            <person name="Vasconcelos A.T."/>
            <person name="Felipe M.S."/>
        </authorList>
    </citation>
    <scope>NUCLEOTIDE SEQUENCE [LARGE SCALE GENOMIC DNA]</scope>
    <source>
        <strain evidence="3">KSF</strain>
    </source>
</reference>
<dbReference type="SUPFAM" id="SSF50969">
    <property type="entry name" value="YVTN repeat-like/Quinoprotein amine dehydrogenase"/>
    <property type="match status" value="1"/>
</dbReference>
<dbReference type="InterPro" id="IPR046312">
    <property type="entry name" value="DUF6454"/>
</dbReference>
<dbReference type="VEuPathDB" id="FungiDB:CLCR_10458"/>
<dbReference type="Proteomes" id="UP000094526">
    <property type="component" value="Unassembled WGS sequence"/>
</dbReference>